<sequence>MGSLEEEELVQMVHDFMESEPSSPMLPSRSSHLPSQASTLQEILRSGTDVERDVVEIVLKHVRSKKGVQRTSGMKKWLALRLKMDGFNASLCQTCWVTSSGCPAGNYEYIQIVTETENGDTVRLIVDIDFKSQFELARPSPTYKELTDALPSIFVGSEGKLKNIISVVCSAAKQSFREAGLHVPPPTCSPNGCPPLVKLVALAVAEQMGMKINDNKPKQEADGHLQW</sequence>
<accession>A0A9W7GZD9</accession>
<evidence type="ECO:0000313" key="1">
    <source>
        <dbReference type="EMBL" id="GMI67842.1"/>
    </source>
</evidence>
<dbReference type="OrthoDB" id="691424at2759"/>
<gene>
    <name evidence="1" type="ORF">HRI_000453500</name>
</gene>
<dbReference type="Pfam" id="PF04720">
    <property type="entry name" value="PDDEXK_6"/>
    <property type="match status" value="1"/>
</dbReference>
<reference evidence="1" key="1">
    <citation type="submission" date="2023-05" db="EMBL/GenBank/DDBJ databases">
        <title>Genome and transcriptome analyses reveal genes involved in the formation of fine ridges on petal epidermal cells in Hibiscus trionum.</title>
        <authorList>
            <person name="Koshimizu S."/>
            <person name="Masuda S."/>
            <person name="Ishii T."/>
            <person name="Shirasu K."/>
            <person name="Hoshino A."/>
            <person name="Arita M."/>
        </authorList>
    </citation>
    <scope>NUCLEOTIDE SEQUENCE</scope>
    <source>
        <strain evidence="1">Hamamatsu line</strain>
    </source>
</reference>
<dbReference type="AlphaFoldDB" id="A0A9W7GZD9"/>
<evidence type="ECO:0000313" key="2">
    <source>
        <dbReference type="Proteomes" id="UP001165190"/>
    </source>
</evidence>
<dbReference type="PANTHER" id="PTHR31579">
    <property type="entry name" value="OS03G0796600 PROTEIN"/>
    <property type="match status" value="1"/>
</dbReference>
<dbReference type="InterPro" id="IPR006502">
    <property type="entry name" value="PDDEXK-like"/>
</dbReference>
<protein>
    <submittedName>
        <fullName evidence="1">Uncharacterized protein</fullName>
    </submittedName>
</protein>
<comment type="caution">
    <text evidence="1">The sequence shown here is derived from an EMBL/GenBank/DDBJ whole genome shotgun (WGS) entry which is preliminary data.</text>
</comment>
<organism evidence="1 2">
    <name type="scientific">Hibiscus trionum</name>
    <name type="common">Flower of an hour</name>
    <dbReference type="NCBI Taxonomy" id="183268"/>
    <lineage>
        <taxon>Eukaryota</taxon>
        <taxon>Viridiplantae</taxon>
        <taxon>Streptophyta</taxon>
        <taxon>Embryophyta</taxon>
        <taxon>Tracheophyta</taxon>
        <taxon>Spermatophyta</taxon>
        <taxon>Magnoliopsida</taxon>
        <taxon>eudicotyledons</taxon>
        <taxon>Gunneridae</taxon>
        <taxon>Pentapetalae</taxon>
        <taxon>rosids</taxon>
        <taxon>malvids</taxon>
        <taxon>Malvales</taxon>
        <taxon>Malvaceae</taxon>
        <taxon>Malvoideae</taxon>
        <taxon>Hibiscus</taxon>
    </lineage>
</organism>
<dbReference type="NCBIfam" id="TIGR01615">
    <property type="entry name" value="A_thal_3542"/>
    <property type="match status" value="1"/>
</dbReference>
<proteinExistence type="predicted"/>
<dbReference type="Proteomes" id="UP001165190">
    <property type="component" value="Unassembled WGS sequence"/>
</dbReference>
<dbReference type="PANTHER" id="PTHR31579:SF34">
    <property type="entry name" value="T14N5.3 PROTEIN"/>
    <property type="match status" value="1"/>
</dbReference>
<name>A0A9W7GZD9_HIBTR</name>
<dbReference type="EMBL" id="BSYR01000006">
    <property type="protein sequence ID" value="GMI67842.1"/>
    <property type="molecule type" value="Genomic_DNA"/>
</dbReference>
<keyword evidence="2" id="KW-1185">Reference proteome</keyword>